<evidence type="ECO:0000313" key="1">
    <source>
        <dbReference type="EMBL" id="MEL1243636.1"/>
    </source>
</evidence>
<dbReference type="Proteomes" id="UP001464555">
    <property type="component" value="Unassembled WGS sequence"/>
</dbReference>
<dbReference type="EMBL" id="JBBYHR010000002">
    <property type="protein sequence ID" value="MEL1243636.1"/>
    <property type="molecule type" value="Genomic_DNA"/>
</dbReference>
<name>A0ABU9HU05_9FLAO</name>
<accession>A0ABU9HU05</accession>
<gene>
    <name evidence="1" type="ORF">AAEO56_05140</name>
</gene>
<proteinExistence type="predicted"/>
<comment type="caution">
    <text evidence="1">The sequence shown here is derived from an EMBL/GenBank/DDBJ whole genome shotgun (WGS) entry which is preliminary data.</text>
</comment>
<sequence>MKTLKKIAIGILALLLLVIVGSYGVSYWISQKLPSIIRNEKDFPYNVSYEDLDVDLLSGSFTMKNAYIAPKDSLEAKLQEGAYGKIKSISVERFNLWALLKDNRIKVKKVIIDTPDVTLYPRKKKYNPNEDLKPFKNAITTGSVEIRHGNFRMLDTLKGYTLKASDINFELFNIKIDSVTLDENIPVRYRDYKFSCDSLFYRVDGFYNITADKFTSSDSAIAITNFKLVPKQDRVQFTKMMPKEKDQFAIVAEKINVPNADWGFINDTLYVHSPEMVLEKVNANIYRNKLPKDDPTRKKLYSEMLRGLKFDLRVDKLLLKNSVITYEEQIDFKRPPAKVSFSKFYATVSNIYSPVRKEKLPVTTIDVQCLFMKSTPLKVKWSFNTLDTSDSFTITGHLQNIRSEEVNPVSKPLMSVTTSGDLNEINFTFNGNRERATGDFSINYDDLKVEIYDTDDLKKKKKLVSAIGNLLIKNDSKGQLKKVHIGVDRSKDKSVFNFLWKFVQEGLTQTVLPKPVAKIASKKMEKKKK</sequence>
<protein>
    <recommendedName>
        <fullName evidence="3">DUF748 domain-containing protein</fullName>
    </recommendedName>
</protein>
<organism evidence="1 2">
    <name type="scientific">Flavobacterium arundinis</name>
    <dbReference type="NCBI Taxonomy" id="3139143"/>
    <lineage>
        <taxon>Bacteria</taxon>
        <taxon>Pseudomonadati</taxon>
        <taxon>Bacteroidota</taxon>
        <taxon>Flavobacteriia</taxon>
        <taxon>Flavobacteriales</taxon>
        <taxon>Flavobacteriaceae</taxon>
        <taxon>Flavobacterium</taxon>
    </lineage>
</organism>
<keyword evidence="2" id="KW-1185">Reference proteome</keyword>
<evidence type="ECO:0008006" key="3">
    <source>
        <dbReference type="Google" id="ProtNLM"/>
    </source>
</evidence>
<evidence type="ECO:0000313" key="2">
    <source>
        <dbReference type="Proteomes" id="UP001464555"/>
    </source>
</evidence>
<dbReference type="RefSeq" id="WP_341695951.1">
    <property type="nucleotide sequence ID" value="NZ_JBBYHR010000002.1"/>
</dbReference>
<reference evidence="1 2" key="1">
    <citation type="submission" date="2024-04" db="EMBL/GenBank/DDBJ databases">
        <title>Flavobacterium sp. DGU11 16S ribosomal RNA gene Genome sequencing and assembly.</title>
        <authorList>
            <person name="Park S."/>
        </authorList>
    </citation>
    <scope>NUCLEOTIDE SEQUENCE [LARGE SCALE GENOMIC DNA]</scope>
    <source>
        <strain evidence="1 2">DGU11</strain>
    </source>
</reference>